<gene>
    <name evidence="9" type="ORF">ACFSSA_05875</name>
</gene>
<feature type="domain" description="Membrane transport protein MMPL" evidence="8">
    <location>
        <begin position="175"/>
        <end position="388"/>
    </location>
</feature>
<dbReference type="PANTHER" id="PTHR33406:SF13">
    <property type="entry name" value="MEMBRANE PROTEIN YDFJ"/>
    <property type="match status" value="1"/>
</dbReference>
<comment type="subcellular location">
    <subcellularLocation>
        <location evidence="1">Cell membrane</location>
        <topology evidence="1">Multi-pass membrane protein</topology>
    </subcellularLocation>
</comment>
<proteinExistence type="predicted"/>
<dbReference type="InterPro" id="IPR004869">
    <property type="entry name" value="MMPL_dom"/>
</dbReference>
<feature type="transmembrane region" description="Helical" evidence="7">
    <location>
        <begin position="246"/>
        <end position="264"/>
    </location>
</feature>
<organism evidence="9 10">
    <name type="scientific">Luteolibacter algae</name>
    <dbReference type="NCBI Taxonomy" id="454151"/>
    <lineage>
        <taxon>Bacteria</taxon>
        <taxon>Pseudomonadati</taxon>
        <taxon>Verrucomicrobiota</taxon>
        <taxon>Verrucomicrobiia</taxon>
        <taxon>Verrucomicrobiales</taxon>
        <taxon>Verrucomicrobiaceae</taxon>
        <taxon>Luteolibacter</taxon>
    </lineage>
</organism>
<evidence type="ECO:0000259" key="8">
    <source>
        <dbReference type="Pfam" id="PF03176"/>
    </source>
</evidence>
<dbReference type="Proteomes" id="UP001597375">
    <property type="component" value="Unassembled WGS sequence"/>
</dbReference>
<dbReference type="Gene3D" id="1.20.1640.10">
    <property type="entry name" value="Multidrug efflux transporter AcrB transmembrane domain"/>
    <property type="match status" value="2"/>
</dbReference>
<evidence type="ECO:0000256" key="7">
    <source>
        <dbReference type="SAM" id="Phobius"/>
    </source>
</evidence>
<evidence type="ECO:0000256" key="6">
    <source>
        <dbReference type="SAM" id="MobiDB-lite"/>
    </source>
</evidence>
<keyword evidence="4 7" id="KW-1133">Transmembrane helix</keyword>
<feature type="transmembrane region" description="Helical" evidence="7">
    <location>
        <begin position="713"/>
        <end position="739"/>
    </location>
</feature>
<evidence type="ECO:0000256" key="3">
    <source>
        <dbReference type="ARBA" id="ARBA00022692"/>
    </source>
</evidence>
<keyword evidence="10" id="KW-1185">Reference proteome</keyword>
<evidence type="ECO:0000313" key="9">
    <source>
        <dbReference type="EMBL" id="MFD2256194.1"/>
    </source>
</evidence>
<feature type="region of interest" description="Disordered" evidence="6">
    <location>
        <begin position="774"/>
        <end position="797"/>
    </location>
</feature>
<dbReference type="PANTHER" id="PTHR33406">
    <property type="entry name" value="MEMBRANE PROTEIN MJ1562-RELATED"/>
    <property type="match status" value="1"/>
</dbReference>
<dbReference type="EMBL" id="JBHUIT010000003">
    <property type="protein sequence ID" value="MFD2256194.1"/>
    <property type="molecule type" value="Genomic_DNA"/>
</dbReference>
<accession>A0ABW5D750</accession>
<feature type="transmembrane region" description="Helical" evidence="7">
    <location>
        <begin position="679"/>
        <end position="701"/>
    </location>
</feature>
<evidence type="ECO:0000256" key="4">
    <source>
        <dbReference type="ARBA" id="ARBA00022989"/>
    </source>
</evidence>
<evidence type="ECO:0000256" key="1">
    <source>
        <dbReference type="ARBA" id="ARBA00004651"/>
    </source>
</evidence>
<feature type="transmembrane region" description="Helical" evidence="7">
    <location>
        <begin position="365"/>
        <end position="388"/>
    </location>
</feature>
<feature type="transmembrane region" description="Helical" evidence="7">
    <location>
        <begin position="627"/>
        <end position="646"/>
    </location>
</feature>
<name>A0ABW5D750_9BACT</name>
<dbReference type="Pfam" id="PF03176">
    <property type="entry name" value="MMPL"/>
    <property type="match status" value="2"/>
</dbReference>
<keyword evidence="3 7" id="KW-0812">Transmembrane</keyword>
<feature type="transmembrane region" description="Helical" evidence="7">
    <location>
        <begin position="340"/>
        <end position="359"/>
    </location>
</feature>
<dbReference type="SUPFAM" id="SSF82866">
    <property type="entry name" value="Multidrug efflux transporter AcrB transmembrane domain"/>
    <property type="match status" value="2"/>
</dbReference>
<keyword evidence="5 7" id="KW-0472">Membrane</keyword>
<feature type="domain" description="Membrane transport protein MMPL" evidence="8">
    <location>
        <begin position="606"/>
        <end position="768"/>
    </location>
</feature>
<keyword evidence="2" id="KW-1003">Cell membrane</keyword>
<evidence type="ECO:0000256" key="5">
    <source>
        <dbReference type="ARBA" id="ARBA00023136"/>
    </source>
</evidence>
<comment type="caution">
    <text evidence="9">The sequence shown here is derived from an EMBL/GenBank/DDBJ whole genome shotgun (WGS) entry which is preliminary data.</text>
</comment>
<feature type="transmembrane region" description="Helical" evidence="7">
    <location>
        <begin position="400"/>
        <end position="426"/>
    </location>
</feature>
<evidence type="ECO:0000313" key="10">
    <source>
        <dbReference type="Proteomes" id="UP001597375"/>
    </source>
</evidence>
<evidence type="ECO:0000256" key="2">
    <source>
        <dbReference type="ARBA" id="ARBA00022475"/>
    </source>
</evidence>
<sequence>MLRKLSFIVALLIVVGVSIAGLLRLRFETDILEVLPKNMPSVEALKISQKHFGNDQQVILLLQSYDEEIFEEDVADFVEYLREKLAPAKVLYKAELEEDPTGFARSLADIWRYAQPTDMESLLARAGTEEGLKNHLDRVKAEIRTSFDQQETTMAAYDPLGFLMHPAIHQLLGGSFSFQSEDGKSQMVIIQSRTPTNDYKKHALWLEEIRQASDNWPGLEDYGLTYNLTGGPVFNAEIGAGMEDDMSGTIMLTSIAVGILFLLIQRHPGQLVFISLLLGLSFLITLGIGGWLFGTLNLVSVGFAAILLGLVIDYAVVIARESAGCISTAKALRREMAPSILWAALTTAIVFGLLTFSTFNGVRQLGGLIVIGLLSGAGVMLVFTPMFLQRFPCRASRTFVRAPFVGAGTARILIGLCMAAALAVFLTKGEPEVSFNFSMVEPGSSEAAATFDKIQEQFPAWSDRNLQLIARADSAKQLREVAEQAQGEMEKLHAQGILKSYQWPVDLIRDREPDSNAVALSGIVGKRDEILKIIRENGFSEKGTALDEQVLVELAKTPKSDLISPLAKHFYNHDASGNYYLSGSVLSAEDVTVENIGKLDALARDHWNITGWAVIQAKILPSVKRDFYVIFLPATGLLLLALLVVFRSLRDTVISIVVLLTVLALINAFVVVSGQSWNFLSGMAIPLIVGTGIDYSIHLIFALRRSGGDFNKVWNCVGKAICFCGGSTAIGFGSLLFASNEMLRSMGQLCSMGVLLTTFLSVVLVPGLWKRKSMEAPSGSTEPDGAGTHAALPEVDA</sequence>
<feature type="transmembrane region" description="Helical" evidence="7">
    <location>
        <begin position="745"/>
        <end position="769"/>
    </location>
</feature>
<dbReference type="InterPro" id="IPR050545">
    <property type="entry name" value="Mycobact_MmpL"/>
</dbReference>
<dbReference type="RefSeq" id="WP_386819209.1">
    <property type="nucleotide sequence ID" value="NZ_JBHUIT010000003.1"/>
</dbReference>
<feature type="transmembrane region" description="Helical" evidence="7">
    <location>
        <begin position="653"/>
        <end position="673"/>
    </location>
</feature>
<feature type="transmembrane region" description="Helical" evidence="7">
    <location>
        <begin position="271"/>
        <end position="293"/>
    </location>
</feature>
<reference evidence="10" key="1">
    <citation type="journal article" date="2019" name="Int. J. Syst. Evol. Microbiol.">
        <title>The Global Catalogue of Microorganisms (GCM) 10K type strain sequencing project: providing services to taxonomists for standard genome sequencing and annotation.</title>
        <authorList>
            <consortium name="The Broad Institute Genomics Platform"/>
            <consortium name="The Broad Institute Genome Sequencing Center for Infectious Disease"/>
            <person name="Wu L."/>
            <person name="Ma J."/>
        </authorList>
    </citation>
    <scope>NUCLEOTIDE SEQUENCE [LARGE SCALE GENOMIC DNA]</scope>
    <source>
        <strain evidence="10">CGMCC 4.7106</strain>
    </source>
</reference>
<protein>
    <submittedName>
        <fullName evidence="9">RND family transporter</fullName>
    </submittedName>
</protein>
<feature type="transmembrane region" description="Helical" evidence="7">
    <location>
        <begin position="299"/>
        <end position="319"/>
    </location>
</feature>